<dbReference type="Proteomes" id="UP001168972">
    <property type="component" value="Unassembled WGS sequence"/>
</dbReference>
<name>A0AA39F3K6_MICHY</name>
<organism evidence="1 2">
    <name type="scientific">Microctonus hyperodae</name>
    <name type="common">Parasitoid wasp</name>
    <dbReference type="NCBI Taxonomy" id="165561"/>
    <lineage>
        <taxon>Eukaryota</taxon>
        <taxon>Metazoa</taxon>
        <taxon>Ecdysozoa</taxon>
        <taxon>Arthropoda</taxon>
        <taxon>Hexapoda</taxon>
        <taxon>Insecta</taxon>
        <taxon>Pterygota</taxon>
        <taxon>Neoptera</taxon>
        <taxon>Endopterygota</taxon>
        <taxon>Hymenoptera</taxon>
        <taxon>Apocrita</taxon>
        <taxon>Ichneumonoidea</taxon>
        <taxon>Braconidae</taxon>
        <taxon>Euphorinae</taxon>
        <taxon>Microctonus</taxon>
    </lineage>
</organism>
<dbReference type="AlphaFoldDB" id="A0AA39F3K6"/>
<keyword evidence="2" id="KW-1185">Reference proteome</keyword>
<accession>A0AA39F3K6</accession>
<reference evidence="1" key="2">
    <citation type="submission" date="2023-03" db="EMBL/GenBank/DDBJ databases">
        <authorList>
            <person name="Inwood S.N."/>
            <person name="Skelly J.G."/>
            <person name="Guhlin J."/>
            <person name="Harrop T.W.R."/>
            <person name="Goldson S.G."/>
            <person name="Dearden P.K."/>
        </authorList>
    </citation>
    <scope>NUCLEOTIDE SEQUENCE</scope>
    <source>
        <strain evidence="1">Lincoln</strain>
        <tissue evidence="1">Whole body</tissue>
    </source>
</reference>
<dbReference type="EMBL" id="JAQQBR010001834">
    <property type="protein sequence ID" value="KAK0162314.1"/>
    <property type="molecule type" value="Genomic_DNA"/>
</dbReference>
<evidence type="ECO:0000313" key="1">
    <source>
        <dbReference type="EMBL" id="KAK0162314.1"/>
    </source>
</evidence>
<gene>
    <name evidence="1" type="ORF">PV327_008661</name>
</gene>
<protein>
    <submittedName>
        <fullName evidence="1">Uncharacterized protein</fullName>
    </submittedName>
</protein>
<evidence type="ECO:0000313" key="2">
    <source>
        <dbReference type="Proteomes" id="UP001168972"/>
    </source>
</evidence>
<comment type="caution">
    <text evidence="1">The sequence shown here is derived from an EMBL/GenBank/DDBJ whole genome shotgun (WGS) entry which is preliminary data.</text>
</comment>
<reference evidence="1" key="1">
    <citation type="journal article" date="2023" name="bioRxiv">
        <title>Scaffold-level genome assemblies of two parasitoid biocontrol wasps reveal the parthenogenesis mechanism and an associated novel virus.</title>
        <authorList>
            <person name="Inwood S."/>
            <person name="Skelly J."/>
            <person name="Guhlin J."/>
            <person name="Harrop T."/>
            <person name="Goldson S."/>
            <person name="Dearden P."/>
        </authorList>
    </citation>
    <scope>NUCLEOTIDE SEQUENCE</scope>
    <source>
        <strain evidence="1">Lincoln</strain>
        <tissue evidence="1">Whole body</tissue>
    </source>
</reference>
<proteinExistence type="predicted"/>
<sequence>MPGTPLNRENKSEIDKLQMEKTENIQENNHEYERHQTTTAVRELTQTDILNKCLLESVLKRMTDSDEYCTQLKI</sequence>